<dbReference type="Proteomes" id="UP001391051">
    <property type="component" value="Unassembled WGS sequence"/>
</dbReference>
<dbReference type="PANTHER" id="PTHR28250">
    <property type="entry name" value="CYTOCHROME B PRE-MRNA-PROCESSING PROTEIN 6"/>
    <property type="match status" value="1"/>
</dbReference>
<dbReference type="InterPro" id="IPR037653">
    <property type="entry name" value="Cbp6"/>
</dbReference>
<dbReference type="Pfam" id="PF20180">
    <property type="entry name" value="UQCC2_CBP6"/>
    <property type="match status" value="1"/>
</dbReference>
<name>A0ABR1Q1J2_9PEZI</name>
<dbReference type="RefSeq" id="XP_066695903.1">
    <property type="nucleotide sequence ID" value="XM_066849207.1"/>
</dbReference>
<dbReference type="EMBL" id="JAQQWE010000008">
    <property type="protein sequence ID" value="KAK7943872.1"/>
    <property type="molecule type" value="Genomic_DNA"/>
</dbReference>
<comment type="caution">
    <text evidence="1">The sequence shown here is derived from an EMBL/GenBank/DDBJ whole genome shotgun (WGS) entry which is preliminary data.</text>
</comment>
<dbReference type="GeneID" id="92082269"/>
<accession>A0ABR1Q1J2</accession>
<reference evidence="1 2" key="1">
    <citation type="submission" date="2023-01" db="EMBL/GenBank/DDBJ databases">
        <title>Analysis of 21 Apiospora genomes using comparative genomics revels a genus with tremendous synthesis potential of carbohydrate active enzymes and secondary metabolites.</title>
        <authorList>
            <person name="Sorensen T."/>
        </authorList>
    </citation>
    <scope>NUCLEOTIDE SEQUENCE [LARGE SCALE GENOMIC DNA]</scope>
    <source>
        <strain evidence="1 2">CBS 24483</strain>
    </source>
</reference>
<evidence type="ECO:0000313" key="2">
    <source>
        <dbReference type="Proteomes" id="UP001391051"/>
    </source>
</evidence>
<dbReference type="PANTHER" id="PTHR28250:SF1">
    <property type="entry name" value="CYTOCHROME B PRE-MRNA-PROCESSING PROTEIN 6"/>
    <property type="match status" value="1"/>
</dbReference>
<protein>
    <submittedName>
        <fullName evidence="1">Uncharacterized protein</fullName>
    </submittedName>
</protein>
<proteinExistence type="predicted"/>
<organism evidence="1 2">
    <name type="scientific">Apiospora aurea</name>
    <dbReference type="NCBI Taxonomy" id="335848"/>
    <lineage>
        <taxon>Eukaryota</taxon>
        <taxon>Fungi</taxon>
        <taxon>Dikarya</taxon>
        <taxon>Ascomycota</taxon>
        <taxon>Pezizomycotina</taxon>
        <taxon>Sordariomycetes</taxon>
        <taxon>Xylariomycetidae</taxon>
        <taxon>Amphisphaeriales</taxon>
        <taxon>Apiosporaceae</taxon>
        <taxon>Apiospora</taxon>
    </lineage>
</organism>
<evidence type="ECO:0000313" key="1">
    <source>
        <dbReference type="EMBL" id="KAK7943872.1"/>
    </source>
</evidence>
<keyword evidence="2" id="KW-1185">Reference proteome</keyword>
<sequence>MAKSAVSARNHILRALGKWPQDVIRPQVQFQDVLRKRFESKATSGLSDQEELKQANALYSLLDNRYKKKYPITGTLLQPKSNPTYFTDLVKELQEAPNRSWLDRFILRIKGVVRLK</sequence>
<gene>
    <name evidence="1" type="ORF">PG986_012985</name>
</gene>